<name>X0JWJ0_FUSOX</name>
<gene>
    <name evidence="2" type="ORF">FOPG_00626</name>
</gene>
<dbReference type="AlphaFoldDB" id="X0JWJ0"/>
<proteinExistence type="predicted"/>
<keyword evidence="1" id="KW-0472">Membrane</keyword>
<evidence type="ECO:0000313" key="2">
    <source>
        <dbReference type="EMBL" id="EXL89224.1"/>
    </source>
</evidence>
<reference evidence="2" key="2">
    <citation type="submission" date="2012-05" db="EMBL/GenBank/DDBJ databases">
        <title>The Genome Annotation of Fusarium oxysporum PHW808.</title>
        <authorList>
            <consortium name="The Broad Institute Genomics Platform"/>
            <person name="Ma L.-J."/>
            <person name="Corby-Kistler H."/>
            <person name="Broz K."/>
            <person name="Gale L.R."/>
            <person name="Jonkers W."/>
            <person name="O'Donnell K."/>
            <person name="Ploetz R."/>
            <person name="Steinberg C."/>
            <person name="Schwartz D.C."/>
            <person name="VanEtten H."/>
            <person name="Zhou S."/>
            <person name="Young S.K."/>
            <person name="Zeng Q."/>
            <person name="Gargeya S."/>
            <person name="Fitzgerald M."/>
            <person name="Abouelleil A."/>
            <person name="Alvarado L."/>
            <person name="Chapman S.B."/>
            <person name="Gainer-Dewar J."/>
            <person name="Goldberg J."/>
            <person name="Griggs A."/>
            <person name="Gujja S."/>
            <person name="Hansen M."/>
            <person name="Howarth C."/>
            <person name="Imamovic A."/>
            <person name="Ireland A."/>
            <person name="Larimer J."/>
            <person name="McCowan C."/>
            <person name="Murphy C."/>
            <person name="Pearson M."/>
            <person name="Poon T.W."/>
            <person name="Priest M."/>
            <person name="Roberts A."/>
            <person name="Saif S."/>
            <person name="Shea T."/>
            <person name="Sykes S."/>
            <person name="Wortman J."/>
            <person name="Nusbaum C."/>
            <person name="Birren B."/>
        </authorList>
    </citation>
    <scope>NUCLEOTIDE SEQUENCE</scope>
    <source>
        <strain evidence="2">54008</strain>
    </source>
</reference>
<dbReference type="HOGENOM" id="CLU_524816_0_0_1"/>
<dbReference type="EMBL" id="JH658800">
    <property type="protein sequence ID" value="EXL89224.1"/>
    <property type="molecule type" value="Genomic_DNA"/>
</dbReference>
<keyword evidence="1" id="KW-1133">Transmembrane helix</keyword>
<sequence>MLWRRSRLTYDPKQFPNYRPYPETGSERLIKECPNVFHFIAFTIRFQISIFSIILEWFCMMLRSPLQYSKHTDWILDHYKASPTASHMLWGAFITAWSSHFMYRIGKAVCEVIIDAYDDPVWALYEIWDLGVYSQFFLIRTIFFILTTIFNFVCFWAIFLFNMSTYSFVVSLALLGAVAMWQLHYYFFVYSPQEVTEEVSYQSPEKEVLSTPDRPGVFVPEPTRVPDYSYLEPFAGKRPTNFSRYDAKRHFRRVRELERKKGIISNSPDPYKDDPPSPTVITKTAWIYSEMDAVNRRLRSITEDVTEMNMLVNTFREKGSVRSLPDASPAIPLSPRTQRRNATLAEKDRIGEVVIDYTREIDSISFRVFSHKTRTEEALKRIDRLVAHAGDAASRAIRKEVEACRSRVDLAFEGAEAAVMSSSGIADLCIDRKVKLEAQAKKLRRMDRTQARHPNISIIDDYYG</sequence>
<evidence type="ECO:0000256" key="1">
    <source>
        <dbReference type="SAM" id="Phobius"/>
    </source>
</evidence>
<accession>X0JWJ0</accession>
<feature type="transmembrane region" description="Helical" evidence="1">
    <location>
        <begin position="36"/>
        <end position="58"/>
    </location>
</feature>
<dbReference type="OrthoDB" id="5084788at2759"/>
<feature type="transmembrane region" description="Helical" evidence="1">
    <location>
        <begin position="168"/>
        <end position="188"/>
    </location>
</feature>
<feature type="transmembrane region" description="Helical" evidence="1">
    <location>
        <begin position="137"/>
        <end position="161"/>
    </location>
</feature>
<organism evidence="2">
    <name type="scientific">Fusarium oxysporum f. sp. conglutinans race 2 54008</name>
    <dbReference type="NCBI Taxonomy" id="1089457"/>
    <lineage>
        <taxon>Eukaryota</taxon>
        <taxon>Fungi</taxon>
        <taxon>Dikarya</taxon>
        <taxon>Ascomycota</taxon>
        <taxon>Pezizomycotina</taxon>
        <taxon>Sordariomycetes</taxon>
        <taxon>Hypocreomycetidae</taxon>
        <taxon>Hypocreales</taxon>
        <taxon>Nectriaceae</taxon>
        <taxon>Fusarium</taxon>
        <taxon>Fusarium oxysporum species complex</taxon>
    </lineage>
</organism>
<dbReference type="Proteomes" id="UP000030676">
    <property type="component" value="Unassembled WGS sequence"/>
</dbReference>
<keyword evidence="1" id="KW-0812">Transmembrane</keyword>
<reference evidence="2" key="1">
    <citation type="submission" date="2011-11" db="EMBL/GenBank/DDBJ databases">
        <title>The Genome Sequence of Fusarium oxysporum PHW808.</title>
        <authorList>
            <consortium name="The Broad Institute Genome Sequencing Platform"/>
            <person name="Ma L.-J."/>
            <person name="Gale L.R."/>
            <person name="Schwartz D.C."/>
            <person name="Zhou S."/>
            <person name="Corby-Kistler H."/>
            <person name="Young S.K."/>
            <person name="Zeng Q."/>
            <person name="Gargeya S."/>
            <person name="Fitzgerald M."/>
            <person name="Haas B."/>
            <person name="Abouelleil A."/>
            <person name="Alvarado L."/>
            <person name="Arachchi H.M."/>
            <person name="Berlin A."/>
            <person name="Brown A."/>
            <person name="Chapman S.B."/>
            <person name="Chen Z."/>
            <person name="Dunbar C."/>
            <person name="Freedman E."/>
            <person name="Gearin G."/>
            <person name="Goldberg J."/>
            <person name="Griggs A."/>
            <person name="Gujja S."/>
            <person name="Heiman D."/>
            <person name="Howarth C."/>
            <person name="Larson L."/>
            <person name="Lui A."/>
            <person name="MacDonald P.J.P."/>
            <person name="Montmayeur A."/>
            <person name="Murphy C."/>
            <person name="Neiman D."/>
            <person name="Pearson M."/>
            <person name="Priest M."/>
            <person name="Roberts A."/>
            <person name="Saif S."/>
            <person name="Shea T."/>
            <person name="Shenoy N."/>
            <person name="Sisk P."/>
            <person name="Stolte C."/>
            <person name="Sykes S."/>
            <person name="Wortman J."/>
            <person name="Nusbaum C."/>
            <person name="Birren B."/>
        </authorList>
    </citation>
    <scope>NUCLEOTIDE SEQUENCE [LARGE SCALE GENOMIC DNA]</scope>
    <source>
        <strain evidence="2">54008</strain>
    </source>
</reference>
<protein>
    <submittedName>
        <fullName evidence="2">Uncharacterized protein</fullName>
    </submittedName>
</protein>